<comment type="caution">
    <text evidence="2">The sequence shown here is derived from an EMBL/GenBank/DDBJ whole genome shotgun (WGS) entry which is preliminary data.</text>
</comment>
<evidence type="ECO:0000256" key="1">
    <source>
        <dbReference type="SAM" id="SignalP"/>
    </source>
</evidence>
<dbReference type="RefSeq" id="WP_160796716.1">
    <property type="nucleotide sequence ID" value="NZ_WRPA01000011.1"/>
</dbReference>
<evidence type="ECO:0000313" key="3">
    <source>
        <dbReference type="Proteomes" id="UP000474778"/>
    </source>
</evidence>
<proteinExistence type="predicted"/>
<gene>
    <name evidence="2" type="ORF">GNT65_12620</name>
</gene>
<feature type="chain" id="PRO_5027028603" description="DUF1579 domain-containing protein" evidence="1">
    <location>
        <begin position="30"/>
        <end position="176"/>
    </location>
</feature>
<organism evidence="2 3">
    <name type="scientific">Shewanella insulae</name>
    <dbReference type="NCBI Taxonomy" id="2681496"/>
    <lineage>
        <taxon>Bacteria</taxon>
        <taxon>Pseudomonadati</taxon>
        <taxon>Pseudomonadota</taxon>
        <taxon>Gammaproteobacteria</taxon>
        <taxon>Alteromonadales</taxon>
        <taxon>Shewanellaceae</taxon>
        <taxon>Shewanella</taxon>
    </lineage>
</organism>
<evidence type="ECO:0000313" key="2">
    <source>
        <dbReference type="EMBL" id="MXR69506.1"/>
    </source>
</evidence>
<feature type="signal peptide" evidence="1">
    <location>
        <begin position="1"/>
        <end position="29"/>
    </location>
</feature>
<accession>A0A6L7HZ29</accession>
<keyword evidence="3" id="KW-1185">Reference proteome</keyword>
<reference evidence="2 3" key="1">
    <citation type="submission" date="2019-12" db="EMBL/GenBank/DDBJ databases">
        <title>Shewanella insulae sp. nov., isolated from a tidal flat.</title>
        <authorList>
            <person name="Yoon J.-H."/>
        </authorList>
    </citation>
    <scope>NUCLEOTIDE SEQUENCE [LARGE SCALE GENOMIC DNA]</scope>
    <source>
        <strain evidence="2 3">JBTF-M18</strain>
    </source>
</reference>
<evidence type="ECO:0008006" key="4">
    <source>
        <dbReference type="Google" id="ProtNLM"/>
    </source>
</evidence>
<dbReference type="EMBL" id="WRPA01000011">
    <property type="protein sequence ID" value="MXR69506.1"/>
    <property type="molecule type" value="Genomic_DNA"/>
</dbReference>
<protein>
    <recommendedName>
        <fullName evidence="4">DUF1579 domain-containing protein</fullName>
    </recommendedName>
</protein>
<dbReference type="AlphaFoldDB" id="A0A6L7HZ29"/>
<dbReference type="Proteomes" id="UP000474778">
    <property type="component" value="Unassembled WGS sequence"/>
</dbReference>
<name>A0A6L7HZ29_9GAMM</name>
<keyword evidence="1" id="KW-0732">Signal</keyword>
<sequence>MLNCFKSPRLLLAIMLVLSAILLSPSVSAQKIALADFCQALAGSWQGEASRPRWLVKAVRVQGLCSGDRRQLMLTVSEHASHPLSETWWFREGDGEIRLTYFNGVDPDKTLNFTLYRNELGFSLLGKGLVQQRPAMIRLSFAPQGDGWLWLQKVQYLDQDDDDYQVYRGIALNPAS</sequence>